<reference evidence="2" key="1">
    <citation type="journal article" date="2024" name="Proc. Natl. Acad. Sci. U.S.A.">
        <title>Extraordinary preservation of gene collinearity over three hundred million years revealed in homosporous lycophytes.</title>
        <authorList>
            <person name="Li C."/>
            <person name="Wickell D."/>
            <person name="Kuo L.Y."/>
            <person name="Chen X."/>
            <person name="Nie B."/>
            <person name="Liao X."/>
            <person name="Peng D."/>
            <person name="Ji J."/>
            <person name="Jenkins J."/>
            <person name="Williams M."/>
            <person name="Shu S."/>
            <person name="Plott C."/>
            <person name="Barry K."/>
            <person name="Rajasekar S."/>
            <person name="Grimwood J."/>
            <person name="Han X."/>
            <person name="Sun S."/>
            <person name="Hou Z."/>
            <person name="He W."/>
            <person name="Dai G."/>
            <person name="Sun C."/>
            <person name="Schmutz J."/>
            <person name="Leebens-Mack J.H."/>
            <person name="Li F.W."/>
            <person name="Wang L."/>
        </authorList>
    </citation>
    <scope>NUCLEOTIDE SEQUENCE [LARGE SCALE GENOMIC DNA]</scope>
    <source>
        <strain evidence="2">cv. PW_Plant_1</strain>
    </source>
</reference>
<organism evidence="1 2">
    <name type="scientific">Diphasiastrum complanatum</name>
    <name type="common">Issler's clubmoss</name>
    <name type="synonym">Lycopodium complanatum</name>
    <dbReference type="NCBI Taxonomy" id="34168"/>
    <lineage>
        <taxon>Eukaryota</taxon>
        <taxon>Viridiplantae</taxon>
        <taxon>Streptophyta</taxon>
        <taxon>Embryophyta</taxon>
        <taxon>Tracheophyta</taxon>
        <taxon>Lycopodiopsida</taxon>
        <taxon>Lycopodiales</taxon>
        <taxon>Lycopodiaceae</taxon>
        <taxon>Lycopodioideae</taxon>
        <taxon>Diphasiastrum</taxon>
    </lineage>
</organism>
<proteinExistence type="predicted"/>
<keyword evidence="2" id="KW-1185">Reference proteome</keyword>
<protein>
    <submittedName>
        <fullName evidence="1">Uncharacterized protein</fullName>
    </submittedName>
</protein>
<name>A0ACC2AJI0_DIPCM</name>
<evidence type="ECO:0000313" key="2">
    <source>
        <dbReference type="Proteomes" id="UP001162992"/>
    </source>
</evidence>
<sequence length="115" mass="13405">MPLYDFVVMASMKVDRRSIADLLVRVGQRLHAQNGVITDVKSFGKLNLAYHIKKRDGRHYEGQMMQMTFMAHPQFNKELSSLNKDERILRWMLVKHRGSKWLESIRAPDSGEGLF</sequence>
<evidence type="ECO:0000313" key="1">
    <source>
        <dbReference type="EMBL" id="KAJ7517724.1"/>
    </source>
</evidence>
<dbReference type="Proteomes" id="UP001162992">
    <property type="component" value="Chromosome 21"/>
</dbReference>
<gene>
    <name evidence="1" type="ORF">O6H91_21G037800</name>
</gene>
<dbReference type="EMBL" id="CM055112">
    <property type="protein sequence ID" value="KAJ7517724.1"/>
    <property type="molecule type" value="Genomic_DNA"/>
</dbReference>
<comment type="caution">
    <text evidence="1">The sequence shown here is derived from an EMBL/GenBank/DDBJ whole genome shotgun (WGS) entry which is preliminary data.</text>
</comment>
<accession>A0ACC2AJI0</accession>